<dbReference type="EMBL" id="JAKWFO010000002">
    <property type="protein sequence ID" value="KAI9638816.1"/>
    <property type="molecule type" value="Genomic_DNA"/>
</dbReference>
<gene>
    <name evidence="1" type="ORF">MKK02DRAFT_41842</name>
</gene>
<proteinExistence type="predicted"/>
<reference evidence="1" key="1">
    <citation type="journal article" date="2022" name="G3 (Bethesda)">
        <title>High quality genome of the basidiomycete yeast Dioszegia hungarica PDD-24b-2 isolated from cloud water.</title>
        <authorList>
            <person name="Jarrige D."/>
            <person name="Haridas S."/>
            <person name="Bleykasten-Grosshans C."/>
            <person name="Joly M."/>
            <person name="Nadalig T."/>
            <person name="Sancelme M."/>
            <person name="Vuilleumier S."/>
            <person name="Grigoriev I.V."/>
            <person name="Amato P."/>
            <person name="Bringel F."/>
        </authorList>
    </citation>
    <scope>NUCLEOTIDE SEQUENCE</scope>
    <source>
        <strain evidence="1">PDD-24b-2</strain>
    </source>
</reference>
<organism evidence="1 2">
    <name type="scientific">Dioszegia hungarica</name>
    <dbReference type="NCBI Taxonomy" id="4972"/>
    <lineage>
        <taxon>Eukaryota</taxon>
        <taxon>Fungi</taxon>
        <taxon>Dikarya</taxon>
        <taxon>Basidiomycota</taxon>
        <taxon>Agaricomycotina</taxon>
        <taxon>Tremellomycetes</taxon>
        <taxon>Tremellales</taxon>
        <taxon>Bulleribasidiaceae</taxon>
        <taxon>Dioszegia</taxon>
    </lineage>
</organism>
<protein>
    <submittedName>
        <fullName evidence="1">Uncharacterized protein</fullName>
    </submittedName>
</protein>
<dbReference type="Proteomes" id="UP001164286">
    <property type="component" value="Unassembled WGS sequence"/>
</dbReference>
<dbReference type="AlphaFoldDB" id="A0AA38HGB1"/>
<evidence type="ECO:0000313" key="1">
    <source>
        <dbReference type="EMBL" id="KAI9638816.1"/>
    </source>
</evidence>
<dbReference type="GeneID" id="77730931"/>
<name>A0AA38HGB1_9TREE</name>
<comment type="caution">
    <text evidence="1">The sequence shown here is derived from an EMBL/GenBank/DDBJ whole genome shotgun (WGS) entry which is preliminary data.</text>
</comment>
<keyword evidence="2" id="KW-1185">Reference proteome</keyword>
<sequence length="324" mass="35393">MSSSTAPSAHDASMEGSETLIEFEEPLQHEDFPYPGTYILWCPHGSELSFLDSFADPKKRLSVPCTYKSAYNGSELALIPTRHCLVPETEFRCPAKIMHLDDSGRGLYWAGWADSGMFFNDPFPEAPEILSAYKGASKVQKTLLSLASTHAGVTGRFSIRLMPGIGDPTSYDAHLTRATDIETHGAGGLTHGTYPADYMVSGEEIPLEGVPVNGNVSIKDDRWPTQLRATNEFKEDLNIPTVLSDDGVSALSIPLQINSRCHTCNGAWRTGSAAVADSQATSEGNYRRKMTHPAGRCFETRVGFLVPPHVRALVQRYSSATLHE</sequence>
<accession>A0AA38HGB1</accession>
<evidence type="ECO:0000313" key="2">
    <source>
        <dbReference type="Proteomes" id="UP001164286"/>
    </source>
</evidence>
<dbReference type="RefSeq" id="XP_052948593.1">
    <property type="nucleotide sequence ID" value="XM_053091726.1"/>
</dbReference>